<evidence type="ECO:0000313" key="2">
    <source>
        <dbReference type="EMBL" id="CAI2798299.1"/>
    </source>
</evidence>
<dbReference type="InterPro" id="IPR025737">
    <property type="entry name" value="FApF"/>
</dbReference>
<dbReference type="Proteomes" id="UP001152918">
    <property type="component" value="Chromosome"/>
</dbReference>
<accession>C3JZJ3</accession>
<proteinExistence type="predicted"/>
<reference evidence="3" key="1">
    <citation type="journal article" date="2009" name="Genome Biol.">
        <title>Genomic and genetic analyses of diversity and plant interactions of Pseudomonas fluorescens.</title>
        <authorList>
            <person name="Silby M.W."/>
            <person name="Cerdeno-Tarraga A.M."/>
            <person name="Vernikos G.S."/>
            <person name="Giddens S.R."/>
            <person name="Jackson R.W."/>
            <person name="Preston G.M."/>
            <person name="Zhang X.X."/>
            <person name="Moon C.D."/>
            <person name="Gehrig S.M."/>
            <person name="Godfrey S.A."/>
            <person name="Knight C.G."/>
            <person name="Malone J.G."/>
            <person name="Robinson Z."/>
            <person name="Spiers A.J."/>
            <person name="Harris S."/>
            <person name="Challis G.L."/>
            <person name="Yaxley A.M."/>
            <person name="Harris D."/>
            <person name="Seeger K."/>
            <person name="Murphy L."/>
            <person name="Rutter S."/>
            <person name="Squares R."/>
            <person name="Quail M.A."/>
            <person name="Saunders E."/>
            <person name="Mavromatis K."/>
            <person name="Brettin T.S."/>
            <person name="Bentley S.D."/>
            <person name="Hothersall J."/>
            <person name="Stephens E."/>
            <person name="Thomas C.M."/>
            <person name="Parkhill J."/>
            <person name="Levy S.B."/>
            <person name="Rainey P.B."/>
            <person name="Thomson N.R."/>
        </authorList>
    </citation>
    <scope>NUCLEOTIDE SEQUENCE [LARGE SCALE GENOMIC DNA]</scope>
    <source>
        <strain evidence="3">SBW25</strain>
    </source>
</reference>
<dbReference type="eggNOG" id="COG4313">
    <property type="taxonomic scope" value="Bacteria"/>
</dbReference>
<evidence type="ECO:0000256" key="1">
    <source>
        <dbReference type="SAM" id="SignalP"/>
    </source>
</evidence>
<protein>
    <recommendedName>
        <fullName evidence="4">Phenol degradation protein meta</fullName>
    </recommendedName>
</protein>
<gene>
    <name evidence="3" type="ordered locus">PFLU_4105</name>
</gene>
<sequence length="347" mass="38020">MPGEATPAHNSNNRATSMRLTPSLPACLALSCVSLAAFAAEGPPPPSVSQPSGINLGGTSFYDGFAGPPGLTHQTYLKFSTSSSIRDNGGKDNGNFDNPKINVITLINQFSYYSPDTIGGGAHLGWSLLVPVVSLDGDFGDNGVKLKDNGVGLGDVTVGPQIQFDPLVNAEGRPVFVQRVAFDTILPTGKYDKHKDLNPGSHYFSFNPYWAATLMPAPRWEVSWRLNYLYNFKNDDPASSSAQFFEGRPVRDTQSGQSAWANFTASYEVYPKVSVGINGYYFRQISDDQVNGDRLSNSREKVLGIGPGLFWKITEDKAFWLNTYKETGVENRSKTDYAVQVRYVHKF</sequence>
<name>C3JZJ3_PSEFS</name>
<dbReference type="Pfam" id="PF13557">
    <property type="entry name" value="Phenol_MetA_deg"/>
    <property type="match status" value="1"/>
</dbReference>
<dbReference type="EMBL" id="AM181176">
    <property type="protein sequence ID" value="CAY50569.1"/>
    <property type="molecule type" value="Genomic_DNA"/>
</dbReference>
<organism evidence="3">
    <name type="scientific">Pseudomonas fluorescens (strain SBW25)</name>
    <dbReference type="NCBI Taxonomy" id="216595"/>
    <lineage>
        <taxon>Bacteria</taxon>
        <taxon>Pseudomonadati</taxon>
        <taxon>Pseudomonadota</taxon>
        <taxon>Gammaproteobacteria</taxon>
        <taxon>Pseudomonadales</taxon>
        <taxon>Pseudomonadaceae</taxon>
        <taxon>Pseudomonas</taxon>
    </lineage>
</organism>
<dbReference type="EMBL" id="OV986001">
    <property type="protein sequence ID" value="CAI2798299.1"/>
    <property type="molecule type" value="Genomic_DNA"/>
</dbReference>
<dbReference type="KEGG" id="pfs:PFLU_4105"/>
<keyword evidence="1" id="KW-0732">Signal</keyword>
<evidence type="ECO:0008006" key="4">
    <source>
        <dbReference type="Google" id="ProtNLM"/>
    </source>
</evidence>
<dbReference type="AlphaFoldDB" id="C3JZJ3"/>
<dbReference type="HOGENOM" id="CLU_066206_1_0_6"/>
<feature type="chain" id="PRO_5041196482" description="Phenol degradation protein meta" evidence="1">
    <location>
        <begin position="40"/>
        <end position="347"/>
    </location>
</feature>
<reference evidence="2" key="2">
    <citation type="submission" date="2023-10" db="EMBL/GenBank/DDBJ databases">
        <authorList>
            <person name="Fortmann-Grote C."/>
        </authorList>
    </citation>
    <scope>NUCLEOTIDE SEQUENCE</scope>
    <source>
        <strain evidence="2">SBW25</strain>
    </source>
</reference>
<evidence type="ECO:0000313" key="3">
    <source>
        <dbReference type="EMBL" id="CAY50569.1"/>
    </source>
</evidence>
<feature type="signal peptide" evidence="1">
    <location>
        <begin position="1"/>
        <end position="39"/>
    </location>
</feature>